<dbReference type="OrthoDB" id="6418607at2759"/>
<protein>
    <submittedName>
        <fullName evidence="1">DUF1758 domain-containing protein</fullName>
    </submittedName>
</protein>
<keyword evidence="2" id="KW-1185">Reference proteome</keyword>
<evidence type="ECO:0000313" key="2">
    <source>
        <dbReference type="Proteomes" id="UP000887116"/>
    </source>
</evidence>
<evidence type="ECO:0000313" key="1">
    <source>
        <dbReference type="EMBL" id="GFQ68577.1"/>
    </source>
</evidence>
<name>A0A8X6F2X3_TRICU</name>
<accession>A0A8X6F2X3</accession>
<dbReference type="AlphaFoldDB" id="A0A8X6F2X3"/>
<comment type="caution">
    <text evidence="1">The sequence shown here is derived from an EMBL/GenBank/DDBJ whole genome shotgun (WGS) entry which is preliminary data.</text>
</comment>
<dbReference type="Proteomes" id="UP000887116">
    <property type="component" value="Unassembled WGS sequence"/>
</dbReference>
<sequence>MQHELFGGRKTQNQSHDIYELLICSLDESFSLRVELFSEEKICGKVPKVSSPVVIIELNRRGIILSDLVYEDCEVDLLLGANVAGLLFMEGSIELESGLFLLRTCLGFVLTGKQEIFGKCNEECDTVLSVISLFVKELSVNELWNLESIGIFDPIQKWVNEKMNI</sequence>
<dbReference type="EMBL" id="BMAO01000684">
    <property type="protein sequence ID" value="GFQ68577.1"/>
    <property type="molecule type" value="Genomic_DNA"/>
</dbReference>
<reference evidence="1" key="1">
    <citation type="submission" date="2020-07" db="EMBL/GenBank/DDBJ databases">
        <title>Multicomponent nature underlies the extraordinary mechanical properties of spider dragline silk.</title>
        <authorList>
            <person name="Kono N."/>
            <person name="Nakamura H."/>
            <person name="Mori M."/>
            <person name="Yoshida Y."/>
            <person name="Ohtoshi R."/>
            <person name="Malay A.D."/>
            <person name="Moran D.A.P."/>
            <person name="Tomita M."/>
            <person name="Numata K."/>
            <person name="Arakawa K."/>
        </authorList>
    </citation>
    <scope>NUCLEOTIDE SEQUENCE</scope>
</reference>
<organism evidence="1 2">
    <name type="scientific">Trichonephila clavata</name>
    <name type="common">Joro spider</name>
    <name type="synonym">Nephila clavata</name>
    <dbReference type="NCBI Taxonomy" id="2740835"/>
    <lineage>
        <taxon>Eukaryota</taxon>
        <taxon>Metazoa</taxon>
        <taxon>Ecdysozoa</taxon>
        <taxon>Arthropoda</taxon>
        <taxon>Chelicerata</taxon>
        <taxon>Arachnida</taxon>
        <taxon>Araneae</taxon>
        <taxon>Araneomorphae</taxon>
        <taxon>Entelegynae</taxon>
        <taxon>Araneoidea</taxon>
        <taxon>Nephilidae</taxon>
        <taxon>Trichonephila</taxon>
    </lineage>
</organism>
<proteinExistence type="predicted"/>
<gene>
    <name evidence="1" type="primary">AVEN_136579_1</name>
    <name evidence="1" type="ORF">TNCT_209991</name>
</gene>